<reference evidence="2" key="1">
    <citation type="submission" date="2020-11" db="EMBL/GenBank/DDBJ databases">
        <authorList>
            <consortium name="DOE Joint Genome Institute"/>
            <person name="Ahrendt S."/>
            <person name="Riley R."/>
            <person name="Andreopoulos W."/>
            <person name="Labutti K."/>
            <person name="Pangilinan J."/>
            <person name="Ruiz-Duenas F.J."/>
            <person name="Barrasa J.M."/>
            <person name="Sanchez-Garcia M."/>
            <person name="Camarero S."/>
            <person name="Miyauchi S."/>
            <person name="Serrano A."/>
            <person name="Linde D."/>
            <person name="Babiker R."/>
            <person name="Drula E."/>
            <person name="Ayuso-Fernandez I."/>
            <person name="Pacheco R."/>
            <person name="Padilla G."/>
            <person name="Ferreira P."/>
            <person name="Barriuso J."/>
            <person name="Kellner H."/>
            <person name="Castanera R."/>
            <person name="Alfaro M."/>
            <person name="Ramirez L."/>
            <person name="Pisabarro A.G."/>
            <person name="Kuo A."/>
            <person name="Tritt A."/>
            <person name="Lipzen A."/>
            <person name="He G."/>
            <person name="Yan M."/>
            <person name="Ng V."/>
            <person name="Cullen D."/>
            <person name="Martin F."/>
            <person name="Rosso M.-N."/>
            <person name="Henrissat B."/>
            <person name="Hibbett D."/>
            <person name="Martinez A.T."/>
            <person name="Grigoriev I.V."/>
        </authorList>
    </citation>
    <scope>NUCLEOTIDE SEQUENCE</scope>
    <source>
        <strain evidence="2">ATCC 90797</strain>
    </source>
</reference>
<organism evidence="2 3">
    <name type="scientific">Pleurotus eryngii</name>
    <name type="common">Boletus of the steppes</name>
    <dbReference type="NCBI Taxonomy" id="5323"/>
    <lineage>
        <taxon>Eukaryota</taxon>
        <taxon>Fungi</taxon>
        <taxon>Dikarya</taxon>
        <taxon>Basidiomycota</taxon>
        <taxon>Agaricomycotina</taxon>
        <taxon>Agaricomycetes</taxon>
        <taxon>Agaricomycetidae</taxon>
        <taxon>Agaricales</taxon>
        <taxon>Pleurotineae</taxon>
        <taxon>Pleurotaceae</taxon>
        <taxon>Pleurotus</taxon>
    </lineage>
</organism>
<gene>
    <name evidence="2" type="ORF">BDN71DRAFT_1352061</name>
</gene>
<name>A0A9P6A4P4_PLEER</name>
<accession>A0A9P6A4P4</accession>
<dbReference type="AlphaFoldDB" id="A0A9P6A4P4"/>
<feature type="region of interest" description="Disordered" evidence="1">
    <location>
        <begin position="1"/>
        <end position="50"/>
    </location>
</feature>
<sequence length="87" mass="9538">SASSDGGATITPSMFARGQRSTSTLSMSTTPQDNNSPSRPFTHPPSPLHGPQLFYMSAKTWEGVAQRVVGQWEYDKAIEAKQLHMQE</sequence>
<dbReference type="Proteomes" id="UP000807025">
    <property type="component" value="Unassembled WGS sequence"/>
</dbReference>
<proteinExistence type="predicted"/>
<feature type="non-terminal residue" evidence="2">
    <location>
        <position position="1"/>
    </location>
</feature>
<comment type="caution">
    <text evidence="2">The sequence shown here is derived from an EMBL/GenBank/DDBJ whole genome shotgun (WGS) entry which is preliminary data.</text>
</comment>
<keyword evidence="3" id="KW-1185">Reference proteome</keyword>
<feature type="compositionally biased region" description="Polar residues" evidence="1">
    <location>
        <begin position="1"/>
        <end position="12"/>
    </location>
</feature>
<feature type="non-terminal residue" evidence="2">
    <location>
        <position position="87"/>
    </location>
</feature>
<evidence type="ECO:0000256" key="1">
    <source>
        <dbReference type="SAM" id="MobiDB-lite"/>
    </source>
</evidence>
<feature type="compositionally biased region" description="Polar residues" evidence="1">
    <location>
        <begin position="19"/>
        <end position="39"/>
    </location>
</feature>
<dbReference type="EMBL" id="MU154533">
    <property type="protein sequence ID" value="KAF9499196.1"/>
    <property type="molecule type" value="Genomic_DNA"/>
</dbReference>
<evidence type="ECO:0000313" key="2">
    <source>
        <dbReference type="EMBL" id="KAF9499196.1"/>
    </source>
</evidence>
<dbReference type="OrthoDB" id="3060390at2759"/>
<protein>
    <submittedName>
        <fullName evidence="2">Uncharacterized protein</fullName>
    </submittedName>
</protein>
<evidence type="ECO:0000313" key="3">
    <source>
        <dbReference type="Proteomes" id="UP000807025"/>
    </source>
</evidence>